<feature type="domain" description="N-acetyltransferase" evidence="1">
    <location>
        <begin position="1"/>
        <end position="154"/>
    </location>
</feature>
<evidence type="ECO:0000259" key="1">
    <source>
        <dbReference type="PROSITE" id="PS51186"/>
    </source>
</evidence>
<dbReference type="InterPro" id="IPR000182">
    <property type="entry name" value="GNAT_dom"/>
</dbReference>
<accession>A0A235F4F5</accession>
<dbReference type="RefSeq" id="WP_094254242.1">
    <property type="nucleotide sequence ID" value="NZ_JBHLXL010000001.1"/>
</dbReference>
<dbReference type="Pfam" id="PF00583">
    <property type="entry name" value="Acetyltransf_1"/>
    <property type="match status" value="1"/>
</dbReference>
<protein>
    <recommendedName>
        <fullName evidence="1">N-acetyltransferase domain-containing protein</fullName>
    </recommendedName>
</protein>
<comment type="caution">
    <text evidence="2">The sequence shown here is derived from an EMBL/GenBank/DDBJ whole genome shotgun (WGS) entry which is preliminary data.</text>
</comment>
<dbReference type="AlphaFoldDB" id="A0A235F4F5"/>
<keyword evidence="3" id="KW-1185">Reference proteome</keyword>
<dbReference type="Proteomes" id="UP000215059">
    <property type="component" value="Unassembled WGS sequence"/>
</dbReference>
<proteinExistence type="predicted"/>
<reference evidence="2 3" key="1">
    <citation type="submission" date="2017-07" db="EMBL/GenBank/DDBJ databases">
        <title>Fictibacillus sp. nov. GDSW-R2A3 Genome sequencing and assembly.</title>
        <authorList>
            <person name="Mayilraj S."/>
        </authorList>
    </citation>
    <scope>NUCLEOTIDE SEQUENCE [LARGE SCALE GENOMIC DNA]</scope>
    <source>
        <strain evidence="2 3">GDSW-R2A3</strain>
    </source>
</reference>
<dbReference type="PANTHER" id="PTHR43415:SF3">
    <property type="entry name" value="GNAT-FAMILY ACETYLTRANSFERASE"/>
    <property type="match status" value="1"/>
</dbReference>
<sequence length="154" mass="17782">MIFVPNSIEKIALEKKIHNSQPQYNLLAHGRETVTDEMVQADFKENEEVKGNRMIIEAEGKAVGLFDYCYKNPNDGQPWIGLLLIEARHEKKGYGKSAVAMFEESLRKQGYNKCRIGVLQGNEKAKQFWEKLGYGKYTEKTRGNQLILCYEKYI</sequence>
<dbReference type="GO" id="GO:0016747">
    <property type="term" value="F:acyltransferase activity, transferring groups other than amino-acyl groups"/>
    <property type="evidence" value="ECO:0007669"/>
    <property type="project" value="InterPro"/>
</dbReference>
<dbReference type="Gene3D" id="3.40.630.30">
    <property type="match status" value="1"/>
</dbReference>
<evidence type="ECO:0000313" key="2">
    <source>
        <dbReference type="EMBL" id="OYD55963.1"/>
    </source>
</evidence>
<name>A0A235F4F5_9BACL</name>
<organism evidence="2 3">
    <name type="scientific">Fictibacillus aquaticus</name>
    <dbReference type="NCBI Taxonomy" id="2021314"/>
    <lineage>
        <taxon>Bacteria</taxon>
        <taxon>Bacillati</taxon>
        <taxon>Bacillota</taxon>
        <taxon>Bacilli</taxon>
        <taxon>Bacillales</taxon>
        <taxon>Fictibacillaceae</taxon>
        <taxon>Fictibacillus</taxon>
    </lineage>
</organism>
<dbReference type="SUPFAM" id="SSF55729">
    <property type="entry name" value="Acyl-CoA N-acyltransferases (Nat)"/>
    <property type="match status" value="1"/>
</dbReference>
<dbReference type="InterPro" id="IPR016181">
    <property type="entry name" value="Acyl_CoA_acyltransferase"/>
</dbReference>
<dbReference type="EMBL" id="NOII01000090">
    <property type="protein sequence ID" value="OYD55963.1"/>
    <property type="molecule type" value="Genomic_DNA"/>
</dbReference>
<evidence type="ECO:0000313" key="3">
    <source>
        <dbReference type="Proteomes" id="UP000215059"/>
    </source>
</evidence>
<dbReference type="OrthoDB" id="9782266at2"/>
<dbReference type="PROSITE" id="PS51186">
    <property type="entry name" value="GNAT"/>
    <property type="match status" value="1"/>
</dbReference>
<dbReference type="PANTHER" id="PTHR43415">
    <property type="entry name" value="SPERMIDINE N(1)-ACETYLTRANSFERASE"/>
    <property type="match status" value="1"/>
</dbReference>
<dbReference type="CDD" id="cd04301">
    <property type="entry name" value="NAT_SF"/>
    <property type="match status" value="1"/>
</dbReference>
<gene>
    <name evidence="2" type="ORF">CGZ90_20090</name>
</gene>